<evidence type="ECO:0000256" key="3">
    <source>
        <dbReference type="ARBA" id="ARBA00023163"/>
    </source>
</evidence>
<dbReference type="SUPFAM" id="SSF46689">
    <property type="entry name" value="Homeodomain-like"/>
    <property type="match status" value="1"/>
</dbReference>
<keyword evidence="7" id="KW-1185">Reference proteome</keyword>
<feature type="domain" description="HTH tetR-type" evidence="5">
    <location>
        <begin position="38"/>
        <end position="98"/>
    </location>
</feature>
<evidence type="ECO:0000256" key="1">
    <source>
        <dbReference type="ARBA" id="ARBA00023015"/>
    </source>
</evidence>
<protein>
    <submittedName>
        <fullName evidence="6">DNA-binding transcriptional regulator, AcrR family</fullName>
    </submittedName>
</protein>
<keyword evidence="3" id="KW-0804">Transcription</keyword>
<dbReference type="PANTHER" id="PTHR30055:SF234">
    <property type="entry name" value="HTH-TYPE TRANSCRIPTIONAL REGULATOR BETI"/>
    <property type="match status" value="1"/>
</dbReference>
<keyword evidence="2 4" id="KW-0238">DNA-binding</keyword>
<dbReference type="OrthoDB" id="155497at2"/>
<dbReference type="InterPro" id="IPR001647">
    <property type="entry name" value="HTH_TetR"/>
</dbReference>
<dbReference type="Pfam" id="PF17754">
    <property type="entry name" value="TetR_C_14"/>
    <property type="match status" value="1"/>
</dbReference>
<dbReference type="InterPro" id="IPR050109">
    <property type="entry name" value="HTH-type_TetR-like_transc_reg"/>
</dbReference>
<evidence type="ECO:0000259" key="5">
    <source>
        <dbReference type="PROSITE" id="PS50977"/>
    </source>
</evidence>
<dbReference type="EMBL" id="FOAZ01000013">
    <property type="protein sequence ID" value="SEL81693.1"/>
    <property type="molecule type" value="Genomic_DNA"/>
</dbReference>
<dbReference type="GO" id="GO:0000976">
    <property type="term" value="F:transcription cis-regulatory region binding"/>
    <property type="evidence" value="ECO:0007669"/>
    <property type="project" value="TreeGrafter"/>
</dbReference>
<evidence type="ECO:0000256" key="2">
    <source>
        <dbReference type="ARBA" id="ARBA00023125"/>
    </source>
</evidence>
<organism evidence="6 7">
    <name type="scientific">Streptacidiphilus jiangxiensis</name>
    <dbReference type="NCBI Taxonomy" id="235985"/>
    <lineage>
        <taxon>Bacteria</taxon>
        <taxon>Bacillati</taxon>
        <taxon>Actinomycetota</taxon>
        <taxon>Actinomycetes</taxon>
        <taxon>Kitasatosporales</taxon>
        <taxon>Streptomycetaceae</taxon>
        <taxon>Streptacidiphilus</taxon>
    </lineage>
</organism>
<dbReference type="PROSITE" id="PS50977">
    <property type="entry name" value="HTH_TETR_2"/>
    <property type="match status" value="1"/>
</dbReference>
<keyword evidence="1" id="KW-0805">Transcription regulation</keyword>
<dbReference type="Pfam" id="PF00440">
    <property type="entry name" value="TetR_N"/>
    <property type="match status" value="1"/>
</dbReference>
<dbReference type="STRING" id="235985.SAMN05414137_113162"/>
<sequence>MLLLDYAPVMTKRTVDWTALHPRDQAPAAEGLRERKKRLLRRQLSDVATEMFMERGFDAVRVAEIAAACGVSEKTVFNYFPTKESLVLDLGEVTLDSLQTVLAGPELSPVEAALTILSRELADITTWLGAQDDPVEAKAAFLRFGMLIGSTPSLRAYQRDMMDRQAAAAAGILARRAGMSPDDPEPQIAATALLGLWPIQFQALRRHLDHAPTPEELLDAVSADVRRAARVIGAGLDAFAAAGAGVETAGRSAGESRASAGGA</sequence>
<dbReference type="Gene3D" id="1.10.357.10">
    <property type="entry name" value="Tetracycline Repressor, domain 2"/>
    <property type="match status" value="1"/>
</dbReference>
<accession>A0A1H7TAC5</accession>
<dbReference type="PRINTS" id="PR00455">
    <property type="entry name" value="HTHTETR"/>
</dbReference>
<dbReference type="InterPro" id="IPR041347">
    <property type="entry name" value="MftR_C"/>
</dbReference>
<dbReference type="PANTHER" id="PTHR30055">
    <property type="entry name" value="HTH-TYPE TRANSCRIPTIONAL REGULATOR RUTR"/>
    <property type="match status" value="1"/>
</dbReference>
<reference evidence="7" key="1">
    <citation type="submission" date="2016-10" db="EMBL/GenBank/DDBJ databases">
        <authorList>
            <person name="Varghese N."/>
        </authorList>
    </citation>
    <scope>NUCLEOTIDE SEQUENCE [LARGE SCALE GENOMIC DNA]</scope>
    <source>
        <strain evidence="7">DSM 45096 / BCRC 16803 / CGMCC 4.1857 / CIP 109030 / JCM 12277 / KCTC 19219 / NBRC 100920 / 33214</strain>
    </source>
</reference>
<dbReference type="GO" id="GO:0003700">
    <property type="term" value="F:DNA-binding transcription factor activity"/>
    <property type="evidence" value="ECO:0007669"/>
    <property type="project" value="TreeGrafter"/>
</dbReference>
<gene>
    <name evidence="6" type="ORF">SAMN05414137_113162</name>
</gene>
<evidence type="ECO:0000313" key="6">
    <source>
        <dbReference type="EMBL" id="SEL81693.1"/>
    </source>
</evidence>
<evidence type="ECO:0000256" key="4">
    <source>
        <dbReference type="PROSITE-ProRule" id="PRU00335"/>
    </source>
</evidence>
<proteinExistence type="predicted"/>
<dbReference type="AlphaFoldDB" id="A0A1H7TAC5"/>
<name>A0A1H7TAC5_STRJI</name>
<evidence type="ECO:0000313" key="7">
    <source>
        <dbReference type="Proteomes" id="UP000183015"/>
    </source>
</evidence>
<feature type="DNA-binding region" description="H-T-H motif" evidence="4">
    <location>
        <begin position="61"/>
        <end position="80"/>
    </location>
</feature>
<dbReference type="eggNOG" id="COG1309">
    <property type="taxonomic scope" value="Bacteria"/>
</dbReference>
<dbReference type="Proteomes" id="UP000183015">
    <property type="component" value="Unassembled WGS sequence"/>
</dbReference>
<dbReference type="InterPro" id="IPR009057">
    <property type="entry name" value="Homeodomain-like_sf"/>
</dbReference>